<sequence>MPDREGFEGSTYHADKIDDRVNDTKQAVGGISGRSEQVPMSIDFSIFATKPMSRPTINR</sequence>
<accession>A0AAV5M0N5</accession>
<keyword evidence="2" id="KW-1185">Reference proteome</keyword>
<proteinExistence type="predicted"/>
<evidence type="ECO:0000313" key="1">
    <source>
        <dbReference type="EMBL" id="GKV43325.1"/>
    </source>
</evidence>
<name>A0AAV5M0N5_9ROSI</name>
<dbReference type="EMBL" id="BPVZ01000167">
    <property type="protein sequence ID" value="GKV43325.1"/>
    <property type="molecule type" value="Genomic_DNA"/>
</dbReference>
<dbReference type="AlphaFoldDB" id="A0AAV5M0N5"/>
<evidence type="ECO:0000313" key="2">
    <source>
        <dbReference type="Proteomes" id="UP001054252"/>
    </source>
</evidence>
<comment type="caution">
    <text evidence="1">The sequence shown here is derived from an EMBL/GenBank/DDBJ whole genome shotgun (WGS) entry which is preliminary data.</text>
</comment>
<reference evidence="1 2" key="1">
    <citation type="journal article" date="2021" name="Commun. Biol.">
        <title>The genome of Shorea leprosula (Dipterocarpaceae) highlights the ecological relevance of drought in aseasonal tropical rainforests.</title>
        <authorList>
            <person name="Ng K.K.S."/>
            <person name="Kobayashi M.J."/>
            <person name="Fawcett J.A."/>
            <person name="Hatakeyama M."/>
            <person name="Paape T."/>
            <person name="Ng C.H."/>
            <person name="Ang C.C."/>
            <person name="Tnah L.H."/>
            <person name="Lee C.T."/>
            <person name="Nishiyama T."/>
            <person name="Sese J."/>
            <person name="O'Brien M.J."/>
            <person name="Copetti D."/>
            <person name="Mohd Noor M.I."/>
            <person name="Ong R.C."/>
            <person name="Putra M."/>
            <person name="Sireger I.Z."/>
            <person name="Indrioko S."/>
            <person name="Kosugi Y."/>
            <person name="Izuno A."/>
            <person name="Isagi Y."/>
            <person name="Lee S.L."/>
            <person name="Shimizu K.K."/>
        </authorList>
    </citation>
    <scope>NUCLEOTIDE SEQUENCE [LARGE SCALE GENOMIC DNA]</scope>
    <source>
        <strain evidence="1">214</strain>
    </source>
</reference>
<organism evidence="1 2">
    <name type="scientific">Rubroshorea leprosula</name>
    <dbReference type="NCBI Taxonomy" id="152421"/>
    <lineage>
        <taxon>Eukaryota</taxon>
        <taxon>Viridiplantae</taxon>
        <taxon>Streptophyta</taxon>
        <taxon>Embryophyta</taxon>
        <taxon>Tracheophyta</taxon>
        <taxon>Spermatophyta</taxon>
        <taxon>Magnoliopsida</taxon>
        <taxon>eudicotyledons</taxon>
        <taxon>Gunneridae</taxon>
        <taxon>Pentapetalae</taxon>
        <taxon>rosids</taxon>
        <taxon>malvids</taxon>
        <taxon>Malvales</taxon>
        <taxon>Dipterocarpaceae</taxon>
        <taxon>Rubroshorea</taxon>
    </lineage>
</organism>
<protein>
    <submittedName>
        <fullName evidence="1">Uncharacterized protein</fullName>
    </submittedName>
</protein>
<gene>
    <name evidence="1" type="ORF">SLEP1_g50629</name>
</gene>
<dbReference type="Proteomes" id="UP001054252">
    <property type="component" value="Unassembled WGS sequence"/>
</dbReference>